<dbReference type="GO" id="GO:0005524">
    <property type="term" value="F:ATP binding"/>
    <property type="evidence" value="ECO:0007669"/>
    <property type="project" value="UniProtKB-KW"/>
</dbReference>
<dbReference type="GO" id="GO:0006431">
    <property type="term" value="P:methionyl-tRNA aminoacylation"/>
    <property type="evidence" value="ECO:0007669"/>
    <property type="project" value="InterPro"/>
</dbReference>
<dbReference type="InterPro" id="IPR023457">
    <property type="entry name" value="Met-tRNA_synth_2"/>
</dbReference>
<organism evidence="10">
    <name type="scientific">marine metagenome</name>
    <dbReference type="NCBI Taxonomy" id="408172"/>
    <lineage>
        <taxon>unclassified sequences</taxon>
        <taxon>metagenomes</taxon>
        <taxon>ecological metagenomes</taxon>
    </lineage>
</organism>
<feature type="domain" description="Methionyl/Leucyl tRNA synthetase" evidence="9">
    <location>
        <begin position="1"/>
        <end position="119"/>
    </location>
</feature>
<dbReference type="EC" id="6.1.1.10" evidence="1"/>
<evidence type="ECO:0000256" key="4">
    <source>
        <dbReference type="ARBA" id="ARBA00022840"/>
    </source>
</evidence>
<feature type="non-terminal residue" evidence="10">
    <location>
        <position position="340"/>
    </location>
</feature>
<dbReference type="PANTHER" id="PTHR43326:SF1">
    <property type="entry name" value="METHIONINE--TRNA LIGASE, MITOCHONDRIAL"/>
    <property type="match status" value="1"/>
</dbReference>
<keyword evidence="4" id="KW-0067">ATP-binding</keyword>
<dbReference type="SUPFAM" id="SSF52374">
    <property type="entry name" value="Nucleotidylyl transferase"/>
    <property type="match status" value="1"/>
</dbReference>
<evidence type="ECO:0000256" key="2">
    <source>
        <dbReference type="ARBA" id="ARBA00022598"/>
    </source>
</evidence>
<dbReference type="InterPro" id="IPR014729">
    <property type="entry name" value="Rossmann-like_a/b/a_fold"/>
</dbReference>
<evidence type="ECO:0000256" key="6">
    <source>
        <dbReference type="ARBA" id="ARBA00023146"/>
    </source>
</evidence>
<dbReference type="Pfam" id="PF09334">
    <property type="entry name" value="tRNA-synt_1g"/>
    <property type="match status" value="2"/>
</dbReference>
<evidence type="ECO:0000256" key="3">
    <source>
        <dbReference type="ARBA" id="ARBA00022741"/>
    </source>
</evidence>
<dbReference type="GO" id="GO:0004825">
    <property type="term" value="F:methionine-tRNA ligase activity"/>
    <property type="evidence" value="ECO:0007669"/>
    <property type="project" value="UniProtKB-EC"/>
</dbReference>
<evidence type="ECO:0000313" key="10">
    <source>
        <dbReference type="EMBL" id="SVB37099.1"/>
    </source>
</evidence>
<keyword evidence="6" id="KW-0030">Aminoacyl-tRNA synthetase</keyword>
<evidence type="ECO:0000256" key="8">
    <source>
        <dbReference type="SAM" id="MobiDB-lite"/>
    </source>
</evidence>
<sequence length="340" mass="39471">MARYRRQTGSEVEFLTGTDEHGQKMKGAAAQKGTQPKKLADEMAKKFEAAWADMDISFDRFIRTTETAHVDVVQDILDQLWKNKEIYSDTYSGWYCIHEERYWTPKEVGEEHLCPDCKRPVEYVEEKNYFFRMGNYQEQLLDHIRKHPDWIIPQTRRNEVLGFLKQPLEDLSISRPKSRLDWGITLPFDDSHVCYVWVDALFSYVTGSNFPGTQSENLTNCCWPADLQVVGKDILTTHSVYWPTLLMASNLPLPKQILAHGWWLSENAKMSKSMGNVVDPLQLREQFGTDAVRWYLLRDMPTGSDATFTKERFATRYEELANVLGNLASRTISMIAKYRS</sequence>
<feature type="domain" description="Methionyl/Leucyl tRNA synthetase" evidence="9">
    <location>
        <begin position="120"/>
        <end position="331"/>
    </location>
</feature>
<accession>A0A382DG16</accession>
<dbReference type="PANTHER" id="PTHR43326">
    <property type="entry name" value="METHIONYL-TRNA SYNTHETASE"/>
    <property type="match status" value="1"/>
</dbReference>
<name>A0A382DG16_9ZZZZ</name>
<dbReference type="FunFam" id="2.170.220.10:FF:000001">
    <property type="entry name" value="methionine--tRNA ligase, mitochondrial"/>
    <property type="match status" value="1"/>
</dbReference>
<dbReference type="InterPro" id="IPR033911">
    <property type="entry name" value="MetRS_core"/>
</dbReference>
<proteinExistence type="predicted"/>
<dbReference type="Gene3D" id="3.40.50.620">
    <property type="entry name" value="HUPs"/>
    <property type="match status" value="1"/>
</dbReference>
<keyword evidence="5" id="KW-0648">Protein biosynthesis</keyword>
<dbReference type="Gene3D" id="2.170.220.10">
    <property type="match status" value="1"/>
</dbReference>
<keyword evidence="3" id="KW-0547">Nucleotide-binding</keyword>
<evidence type="ECO:0000259" key="9">
    <source>
        <dbReference type="Pfam" id="PF09334"/>
    </source>
</evidence>
<feature type="region of interest" description="Disordered" evidence="8">
    <location>
        <begin position="1"/>
        <end position="34"/>
    </location>
</feature>
<reference evidence="10" key="1">
    <citation type="submission" date="2018-05" db="EMBL/GenBank/DDBJ databases">
        <authorList>
            <person name="Lanie J.A."/>
            <person name="Ng W.-L."/>
            <person name="Kazmierczak K.M."/>
            <person name="Andrzejewski T.M."/>
            <person name="Davidsen T.M."/>
            <person name="Wayne K.J."/>
            <person name="Tettelin H."/>
            <person name="Glass J.I."/>
            <person name="Rusch D."/>
            <person name="Podicherti R."/>
            <person name="Tsui H.-C.T."/>
            <person name="Winkler M.E."/>
        </authorList>
    </citation>
    <scope>NUCLEOTIDE SEQUENCE</scope>
</reference>
<evidence type="ECO:0000256" key="7">
    <source>
        <dbReference type="ARBA" id="ARBA00047364"/>
    </source>
</evidence>
<dbReference type="InterPro" id="IPR014758">
    <property type="entry name" value="Met-tRNA_synth"/>
</dbReference>
<dbReference type="AlphaFoldDB" id="A0A382DG16"/>
<dbReference type="NCBIfam" id="TIGR00398">
    <property type="entry name" value="metG"/>
    <property type="match status" value="1"/>
</dbReference>
<evidence type="ECO:0000256" key="1">
    <source>
        <dbReference type="ARBA" id="ARBA00012838"/>
    </source>
</evidence>
<dbReference type="PRINTS" id="PR01041">
    <property type="entry name" value="TRNASYNTHMET"/>
</dbReference>
<keyword evidence="2" id="KW-0436">Ligase</keyword>
<comment type="catalytic activity">
    <reaction evidence="7">
        <text>tRNA(Met) + L-methionine + ATP = L-methionyl-tRNA(Met) + AMP + diphosphate</text>
        <dbReference type="Rhea" id="RHEA:13481"/>
        <dbReference type="Rhea" id="RHEA-COMP:9667"/>
        <dbReference type="Rhea" id="RHEA-COMP:9698"/>
        <dbReference type="ChEBI" id="CHEBI:30616"/>
        <dbReference type="ChEBI" id="CHEBI:33019"/>
        <dbReference type="ChEBI" id="CHEBI:57844"/>
        <dbReference type="ChEBI" id="CHEBI:78442"/>
        <dbReference type="ChEBI" id="CHEBI:78530"/>
        <dbReference type="ChEBI" id="CHEBI:456215"/>
        <dbReference type="EC" id="6.1.1.10"/>
    </reaction>
</comment>
<dbReference type="GO" id="GO:0005739">
    <property type="term" value="C:mitochondrion"/>
    <property type="evidence" value="ECO:0007669"/>
    <property type="project" value="UniProtKB-ARBA"/>
</dbReference>
<evidence type="ECO:0000256" key="5">
    <source>
        <dbReference type="ARBA" id="ARBA00022917"/>
    </source>
</evidence>
<gene>
    <name evidence="10" type="ORF">METZ01_LOCUS189953</name>
</gene>
<dbReference type="InterPro" id="IPR015413">
    <property type="entry name" value="Methionyl/Leucyl_tRNA_Synth"/>
</dbReference>
<dbReference type="EMBL" id="UINC01039108">
    <property type="protein sequence ID" value="SVB37099.1"/>
    <property type="molecule type" value="Genomic_DNA"/>
</dbReference>
<protein>
    <recommendedName>
        <fullName evidence="1">methionine--tRNA ligase</fullName>
        <ecNumber evidence="1">6.1.1.10</ecNumber>
    </recommendedName>
</protein>
<dbReference type="CDD" id="cd00814">
    <property type="entry name" value="MetRS_core"/>
    <property type="match status" value="1"/>
</dbReference>